<dbReference type="InterPro" id="IPR009038">
    <property type="entry name" value="GOLD_dom"/>
</dbReference>
<protein>
    <submittedName>
        <fullName evidence="13">(thale cress) hypothetical protein</fullName>
    </submittedName>
    <submittedName>
        <fullName evidence="14">P24delta5</fullName>
    </submittedName>
</protein>
<dbReference type="PROSITE" id="PS50866">
    <property type="entry name" value="GOLD"/>
    <property type="match status" value="1"/>
</dbReference>
<accession>A0A5S9VIF7</accession>
<dbReference type="EMBL" id="CACSHJ010000087">
    <property type="protein sequence ID" value="CAA0230577.1"/>
    <property type="molecule type" value="Genomic_DNA"/>
</dbReference>
<evidence type="ECO:0000256" key="5">
    <source>
        <dbReference type="ARBA" id="ARBA00022989"/>
    </source>
</evidence>
<dbReference type="Proteomes" id="UP000434276">
    <property type="component" value="Unassembled WGS sequence"/>
</dbReference>
<feature type="signal peptide" evidence="10">
    <location>
        <begin position="1"/>
        <end position="27"/>
    </location>
</feature>
<dbReference type="EMBL" id="LR881466">
    <property type="protein sequence ID" value="CAD5313408.1"/>
    <property type="molecule type" value="Genomic_DNA"/>
</dbReference>
<name>A0A178WCS0_ARATH</name>
<feature type="domain" description="GOLD" evidence="11">
    <location>
        <begin position="38"/>
        <end position="151"/>
    </location>
</feature>
<keyword evidence="3 8" id="KW-0812">Transmembrane</keyword>
<evidence type="ECO:0000256" key="1">
    <source>
        <dbReference type="ARBA" id="ARBA00004479"/>
    </source>
</evidence>
<sequence>MAINRIAHGSLFLTVVLFFLTVNYGEAIWLTIPTTGGTKCVSEEIQSNVVVLADYYVVDEHNPENTPAVSSKVTSPYGNNLHHQENVTHGQFAFTTQEAGNYLACFWIDSSHHLANPITLGVDWKMGIAAKDWDSVAKKEKIEGVELQLRRLEGLVLSIRENLNYIKDREAEMREVSETTNSRVAWFSIMSLGVCVVVAGSQILYLKRYFHKKKLI</sequence>
<evidence type="ECO:0000256" key="8">
    <source>
        <dbReference type="RuleBase" id="RU003827"/>
    </source>
</evidence>
<comment type="subcellular location">
    <subcellularLocation>
        <location evidence="1 8">Membrane</location>
        <topology evidence="1 8">Single-pass type I membrane protein</topology>
    </subcellularLocation>
</comment>
<evidence type="ECO:0000313" key="16">
    <source>
        <dbReference type="Proteomes" id="UP000078284"/>
    </source>
</evidence>
<gene>
    <name evidence="14" type="ordered locus">AXX17_At1g22970</name>
    <name evidence="15" type="ORF">AN1_LOCUS2331</name>
    <name evidence="13" type="ORF">AT9943_LOCUS1908</name>
    <name evidence="12" type="ORF">C24_LOCUS2242</name>
</gene>
<reference evidence="14" key="2">
    <citation type="submission" date="2016-03" db="EMBL/GenBank/DDBJ databases">
        <title>Full-length assembly of Arabidopsis thaliana Ler reveals the complement of translocations and inversions.</title>
        <authorList>
            <person name="Zapata L."/>
            <person name="Schneeberger K."/>
            <person name="Ossowski S."/>
        </authorList>
    </citation>
    <scope>NUCLEOTIDE SEQUENCE [LARGE SCALE GENOMIC DNA]</scope>
    <source>
        <tissue evidence="14">Leaf</tissue>
    </source>
</reference>
<dbReference type="PANTHER" id="PTHR22811">
    <property type="entry name" value="TRANSMEMBRANE EMP24 DOMAIN-CONTAINING PROTEIN"/>
    <property type="match status" value="1"/>
</dbReference>
<evidence type="ECO:0000259" key="11">
    <source>
        <dbReference type="PROSITE" id="PS50866"/>
    </source>
</evidence>
<evidence type="ECO:0000256" key="4">
    <source>
        <dbReference type="ARBA" id="ARBA00022729"/>
    </source>
</evidence>
<dbReference type="Pfam" id="PF01105">
    <property type="entry name" value="EMP24_GP25L"/>
    <property type="match status" value="1"/>
</dbReference>
<reference evidence="13 19" key="4">
    <citation type="submission" date="2020-09" db="EMBL/GenBank/DDBJ databases">
        <authorList>
            <person name="Ashkenazy H."/>
        </authorList>
    </citation>
    <scope>NUCLEOTIDE SEQUENCE [LARGE SCALE GENOMIC DNA]</scope>
    <source>
        <strain evidence="19">cv. Cdm-0</strain>
    </source>
</reference>
<accession>A0A178WCS0</accession>
<keyword evidence="6" id="KW-0175">Coiled coil</keyword>
<reference evidence="16" key="1">
    <citation type="journal article" date="2016" name="Proc. Natl. Acad. Sci. U.S.A.">
        <title>Chromosome-level assembly of Arabidopsis thaliana Ler reveals the extent of translocation and inversion polymorphisms.</title>
        <authorList>
            <person name="Zapata L."/>
            <person name="Ding J."/>
            <person name="Willing E.M."/>
            <person name="Hartwig B."/>
            <person name="Bezdan D."/>
            <person name="Jiao W.B."/>
            <person name="Patel V."/>
            <person name="Velikkakam James G."/>
            <person name="Koornneef M."/>
            <person name="Ossowski S."/>
            <person name="Schneeberger K."/>
        </authorList>
    </citation>
    <scope>NUCLEOTIDE SEQUENCE [LARGE SCALE GENOMIC DNA]</scope>
    <source>
        <strain evidence="16">cv. Landsberg erecta</strain>
    </source>
</reference>
<dbReference type="Proteomes" id="UP000078284">
    <property type="component" value="Chromosome 1"/>
</dbReference>
<reference evidence="15 17" key="3">
    <citation type="submission" date="2019-11" db="EMBL/GenBank/DDBJ databases">
        <authorList>
            <person name="Jiao W.-B."/>
            <person name="Schneeberger K."/>
        </authorList>
    </citation>
    <scope>NUCLEOTIDE SEQUENCE [LARGE SCALE GENOMIC DNA]</scope>
    <source>
        <strain evidence="17">cv. An-1</strain>
        <strain evidence="18">cv. C24</strain>
    </source>
</reference>
<proteinExistence type="inferred from homology"/>
<feature type="transmembrane region" description="Helical" evidence="9">
    <location>
        <begin position="184"/>
        <end position="206"/>
    </location>
</feature>
<evidence type="ECO:0000313" key="12">
    <source>
        <dbReference type="EMBL" id="CAA0230577.1"/>
    </source>
</evidence>
<dbReference type="InterPro" id="IPR015720">
    <property type="entry name" value="Emp24-like"/>
</dbReference>
<evidence type="ECO:0000256" key="6">
    <source>
        <dbReference type="ARBA" id="ARBA00023054"/>
    </source>
</evidence>
<dbReference type="ExpressionAtlas" id="A0A178WCS0">
    <property type="expression patterns" value="baseline and differential"/>
</dbReference>
<dbReference type="Proteomes" id="UP000516314">
    <property type="component" value="Chromosome 1"/>
</dbReference>
<dbReference type="AlphaFoldDB" id="A0A178WCS0"/>
<feature type="chain" id="PRO_5038214050" evidence="10">
    <location>
        <begin position="28"/>
        <end position="216"/>
    </location>
</feature>
<evidence type="ECO:0000313" key="15">
    <source>
        <dbReference type="EMBL" id="VYS46837.1"/>
    </source>
</evidence>
<dbReference type="SMART" id="SM01190">
    <property type="entry name" value="EMP24_GP25L"/>
    <property type="match status" value="1"/>
</dbReference>
<keyword evidence="7 9" id="KW-0472">Membrane</keyword>
<dbReference type="EMBL" id="CACRSJ010000104">
    <property type="protein sequence ID" value="VYS46837.1"/>
    <property type="molecule type" value="Genomic_DNA"/>
</dbReference>
<organism evidence="14 16">
    <name type="scientific">Arabidopsis thaliana</name>
    <name type="common">Mouse-ear cress</name>
    <dbReference type="NCBI Taxonomy" id="3702"/>
    <lineage>
        <taxon>Eukaryota</taxon>
        <taxon>Viridiplantae</taxon>
        <taxon>Streptophyta</taxon>
        <taxon>Embryophyta</taxon>
        <taxon>Tracheophyta</taxon>
        <taxon>Spermatophyta</taxon>
        <taxon>Magnoliopsida</taxon>
        <taxon>eudicotyledons</taxon>
        <taxon>Gunneridae</taxon>
        <taxon>Pentapetalae</taxon>
        <taxon>rosids</taxon>
        <taxon>malvids</taxon>
        <taxon>Brassicales</taxon>
        <taxon>Brassicaceae</taxon>
        <taxon>Camelineae</taxon>
        <taxon>Arabidopsis</taxon>
    </lineage>
</organism>
<evidence type="ECO:0000256" key="10">
    <source>
        <dbReference type="SAM" id="SignalP"/>
    </source>
</evidence>
<evidence type="ECO:0000313" key="13">
    <source>
        <dbReference type="EMBL" id="CAD5313408.1"/>
    </source>
</evidence>
<dbReference type="EMBL" id="LUHQ01000001">
    <property type="protein sequence ID" value="OAP16168.1"/>
    <property type="molecule type" value="Genomic_DNA"/>
</dbReference>
<evidence type="ECO:0000256" key="3">
    <source>
        <dbReference type="ARBA" id="ARBA00022692"/>
    </source>
</evidence>
<evidence type="ECO:0000256" key="2">
    <source>
        <dbReference type="ARBA" id="ARBA00007104"/>
    </source>
</evidence>
<evidence type="ECO:0000313" key="17">
    <source>
        <dbReference type="Proteomes" id="UP000426265"/>
    </source>
</evidence>
<dbReference type="Proteomes" id="UP000426265">
    <property type="component" value="Unassembled WGS sequence"/>
</dbReference>
<keyword evidence="4 10" id="KW-0732">Signal</keyword>
<evidence type="ECO:0000313" key="14">
    <source>
        <dbReference type="EMBL" id="OAP16168.1"/>
    </source>
</evidence>
<comment type="similarity">
    <text evidence="2 8">Belongs to the EMP24/GP25L family.</text>
</comment>
<evidence type="ECO:0000256" key="9">
    <source>
        <dbReference type="SAM" id="Phobius"/>
    </source>
</evidence>
<evidence type="ECO:0000313" key="18">
    <source>
        <dbReference type="Proteomes" id="UP000434276"/>
    </source>
</evidence>
<evidence type="ECO:0000256" key="7">
    <source>
        <dbReference type="ARBA" id="ARBA00023136"/>
    </source>
</evidence>
<dbReference type="OrthoDB" id="759142at2759"/>
<keyword evidence="5 9" id="KW-1133">Transmembrane helix</keyword>
<dbReference type="GO" id="GO:0016020">
    <property type="term" value="C:membrane"/>
    <property type="evidence" value="ECO:0007669"/>
    <property type="project" value="UniProtKB-SubCell"/>
</dbReference>
<evidence type="ECO:0000313" key="19">
    <source>
        <dbReference type="Proteomes" id="UP000516314"/>
    </source>
</evidence>